<evidence type="ECO:0000313" key="3">
    <source>
        <dbReference type="Proteomes" id="UP000251144"/>
    </source>
</evidence>
<keyword evidence="1" id="KW-0472">Membrane</keyword>
<protein>
    <submittedName>
        <fullName evidence="2">Uncharacterized protein</fullName>
    </submittedName>
</protein>
<gene>
    <name evidence="2" type="ORF">C4N26_11915</name>
</gene>
<dbReference type="Proteomes" id="UP000251144">
    <property type="component" value="Unassembled WGS sequence"/>
</dbReference>
<organism evidence="2 3">
    <name type="scientific">Faecalibacterium prausnitzii</name>
    <dbReference type="NCBI Taxonomy" id="853"/>
    <lineage>
        <taxon>Bacteria</taxon>
        <taxon>Bacillati</taxon>
        <taxon>Bacillota</taxon>
        <taxon>Clostridia</taxon>
        <taxon>Eubacteriales</taxon>
        <taxon>Oscillospiraceae</taxon>
        <taxon>Faecalibacterium</taxon>
    </lineage>
</organism>
<sequence length="59" mass="6928">MLKHLVDIMIRALGWGTGILIMSVCFISFIVWEIKHHPKQFRITVFLIVIILFVFLNKS</sequence>
<name>A0A329TWB4_9FIRM</name>
<dbReference type="EMBL" id="PRLB01000013">
    <property type="protein sequence ID" value="RAW53263.1"/>
    <property type="molecule type" value="Genomic_DNA"/>
</dbReference>
<dbReference type="AlphaFoldDB" id="A0A329TWB4"/>
<feature type="transmembrane region" description="Helical" evidence="1">
    <location>
        <begin position="40"/>
        <end position="56"/>
    </location>
</feature>
<reference evidence="2 3" key="1">
    <citation type="submission" date="2018-02" db="EMBL/GenBank/DDBJ databases">
        <title>Complete genome sequencing of Faecalibacterium prausnitzii strains isolated from the human gut.</title>
        <authorList>
            <person name="Fitzgerald B.C."/>
            <person name="Shkoporov A.N."/>
            <person name="Ross P.R."/>
            <person name="Hill C."/>
        </authorList>
    </citation>
    <scope>NUCLEOTIDE SEQUENCE [LARGE SCALE GENOMIC DNA]</scope>
    <source>
        <strain evidence="2 3">APC942/32-1</strain>
    </source>
</reference>
<evidence type="ECO:0000313" key="2">
    <source>
        <dbReference type="EMBL" id="RAW53263.1"/>
    </source>
</evidence>
<proteinExistence type="predicted"/>
<accession>A0A329TWB4</accession>
<feature type="transmembrane region" description="Helical" evidence="1">
    <location>
        <begin position="12"/>
        <end position="34"/>
    </location>
</feature>
<comment type="caution">
    <text evidence="2">The sequence shown here is derived from an EMBL/GenBank/DDBJ whole genome shotgun (WGS) entry which is preliminary data.</text>
</comment>
<keyword evidence="1" id="KW-0812">Transmembrane</keyword>
<keyword evidence="1" id="KW-1133">Transmembrane helix</keyword>
<evidence type="ECO:0000256" key="1">
    <source>
        <dbReference type="SAM" id="Phobius"/>
    </source>
</evidence>